<dbReference type="Pfam" id="PF18910">
    <property type="entry name" value="DUF5665"/>
    <property type="match status" value="1"/>
</dbReference>
<name>A0ABT1Y072_9FIRM</name>
<organism evidence="2 3">
    <name type="scientific">Dehalobacterium formicoaceticum</name>
    <dbReference type="NCBI Taxonomy" id="51515"/>
    <lineage>
        <taxon>Bacteria</taxon>
        <taxon>Bacillati</taxon>
        <taxon>Bacillota</taxon>
        <taxon>Clostridia</taxon>
        <taxon>Eubacteriales</taxon>
        <taxon>Peptococcaceae</taxon>
        <taxon>Dehalobacterium</taxon>
    </lineage>
</organism>
<keyword evidence="1" id="KW-0472">Membrane</keyword>
<sequence>MDNRGQLEKKLDQLAMYMEKMKLAQYIDLLHNPRRLIWVNLIAGIARGFGIAIGFTLLGAIAFLILQRLVGLNLPLVGDFIAELMNYVQESKGLRP</sequence>
<proteinExistence type="predicted"/>
<keyword evidence="3" id="KW-1185">Reference proteome</keyword>
<dbReference type="Proteomes" id="UP001524944">
    <property type="component" value="Unassembled WGS sequence"/>
</dbReference>
<comment type="caution">
    <text evidence="2">The sequence shown here is derived from an EMBL/GenBank/DDBJ whole genome shotgun (WGS) entry which is preliminary data.</text>
</comment>
<dbReference type="RefSeq" id="WP_089612544.1">
    <property type="nucleotide sequence ID" value="NZ_CP022121.1"/>
</dbReference>
<feature type="transmembrane region" description="Helical" evidence="1">
    <location>
        <begin position="37"/>
        <end position="66"/>
    </location>
</feature>
<accession>A0ABT1Y072</accession>
<dbReference type="InterPro" id="IPR043723">
    <property type="entry name" value="DUF5665"/>
</dbReference>
<keyword evidence="1" id="KW-1133">Transmembrane helix</keyword>
<reference evidence="2 3" key="1">
    <citation type="submission" date="2022-08" db="EMBL/GenBank/DDBJ databases">
        <title>Proteogenomics of the novel Dehalobacterium formicoaceticum strain EZ94 highlights a key role of methyltransferases during anaerobic dichloromethane degradation.</title>
        <authorList>
            <person name="Wasmund K."/>
        </authorList>
    </citation>
    <scope>NUCLEOTIDE SEQUENCE [LARGE SCALE GENOMIC DNA]</scope>
    <source>
        <strain evidence="2 3">EZ94</strain>
    </source>
</reference>
<gene>
    <name evidence="2" type="ORF">NVS47_01925</name>
</gene>
<protein>
    <submittedName>
        <fullName evidence="2">DUF5665 domain-containing protein</fullName>
    </submittedName>
</protein>
<dbReference type="EMBL" id="JANPWE010000001">
    <property type="protein sequence ID" value="MCR6544282.1"/>
    <property type="molecule type" value="Genomic_DNA"/>
</dbReference>
<keyword evidence="1" id="KW-0812">Transmembrane</keyword>
<evidence type="ECO:0000313" key="2">
    <source>
        <dbReference type="EMBL" id="MCR6544282.1"/>
    </source>
</evidence>
<evidence type="ECO:0000256" key="1">
    <source>
        <dbReference type="SAM" id="Phobius"/>
    </source>
</evidence>
<evidence type="ECO:0000313" key="3">
    <source>
        <dbReference type="Proteomes" id="UP001524944"/>
    </source>
</evidence>